<accession>A0A0M0HZN8</accession>
<gene>
    <name evidence="1" type="ORF">AKJ31_11650</name>
</gene>
<dbReference type="PATRIC" id="fig|171383.3.peg.2381"/>
<comment type="caution">
    <text evidence="1">The sequence shown here is derived from an EMBL/GenBank/DDBJ whole genome shotgun (WGS) entry which is preliminary data.</text>
</comment>
<proteinExistence type="predicted"/>
<dbReference type="OrthoDB" id="5871168at2"/>
<dbReference type="Proteomes" id="UP000037530">
    <property type="component" value="Unassembled WGS sequence"/>
</dbReference>
<keyword evidence="2" id="KW-1185">Reference proteome</keyword>
<dbReference type="RefSeq" id="WP_053409273.1">
    <property type="nucleotide sequence ID" value="NZ_DAIPHI010000003.1"/>
</dbReference>
<reference evidence="2" key="1">
    <citation type="submission" date="2015-08" db="EMBL/GenBank/DDBJ databases">
        <title>Vibrio galatheae sp. nov., a novel member of the Vibrionaceae family isolated from the Solomon Islands.</title>
        <authorList>
            <person name="Giubergia S."/>
            <person name="Machado H."/>
            <person name="Mateiu R.V."/>
            <person name="Gram L."/>
        </authorList>
    </citation>
    <scope>NUCLEOTIDE SEQUENCE [LARGE SCALE GENOMIC DNA]</scope>
    <source>
        <strain evidence="2">DSM 19134</strain>
    </source>
</reference>
<evidence type="ECO:0008006" key="3">
    <source>
        <dbReference type="Google" id="ProtNLM"/>
    </source>
</evidence>
<protein>
    <recommendedName>
        <fullName evidence="3">Outer membrane protein beta-barrel domain-containing protein</fullName>
    </recommendedName>
</protein>
<dbReference type="EMBL" id="LHPI01000009">
    <property type="protein sequence ID" value="KOO07535.1"/>
    <property type="molecule type" value="Genomic_DNA"/>
</dbReference>
<evidence type="ECO:0000313" key="1">
    <source>
        <dbReference type="EMBL" id="KOO07535.1"/>
    </source>
</evidence>
<name>A0A0M0HZN8_9VIBR</name>
<evidence type="ECO:0000313" key="2">
    <source>
        <dbReference type="Proteomes" id="UP000037530"/>
    </source>
</evidence>
<sequence length="212" mass="24687">MKKYYSLLILPSQLIAAELQVSLELLDGTYVGEPKFYYDLPYSDSPGFYYEENSLEFGIGVKYIHDFENWDLFVKAAMGTSELRNSRTSELGIRYRPNPNHWISVKYKGTYAKEEYEIDQRIIDPEHQNTITNGEWAMWAIARYRLNLNQYWGYPFYVGVEASKELNSPELMEDEFSMLAGFHHDMFFAELKAGEDLVAASLGLSFEMLWGK</sequence>
<organism evidence="1 2">
    <name type="scientific">Vibrio hepatarius</name>
    <dbReference type="NCBI Taxonomy" id="171383"/>
    <lineage>
        <taxon>Bacteria</taxon>
        <taxon>Pseudomonadati</taxon>
        <taxon>Pseudomonadota</taxon>
        <taxon>Gammaproteobacteria</taxon>
        <taxon>Vibrionales</taxon>
        <taxon>Vibrionaceae</taxon>
        <taxon>Vibrio</taxon>
        <taxon>Vibrio oreintalis group</taxon>
    </lineage>
</organism>
<dbReference type="AlphaFoldDB" id="A0A0M0HZN8"/>